<protein>
    <submittedName>
        <fullName evidence="1">Uncharacterized protein</fullName>
    </submittedName>
</protein>
<dbReference type="EMBL" id="JASAOG010000489">
    <property type="protein sequence ID" value="KAK0038789.1"/>
    <property type="molecule type" value="Genomic_DNA"/>
</dbReference>
<gene>
    <name evidence="1" type="ORF">Bpfe_031506</name>
</gene>
<evidence type="ECO:0000313" key="1">
    <source>
        <dbReference type="EMBL" id="KAK0038789.1"/>
    </source>
</evidence>
<proteinExistence type="predicted"/>
<name>A0AAD8AMR4_BIOPF</name>
<reference evidence="1" key="1">
    <citation type="journal article" date="2023" name="PLoS Negl. Trop. Dis.">
        <title>A genome sequence for Biomphalaria pfeifferi, the major vector snail for the human-infecting parasite Schistosoma mansoni.</title>
        <authorList>
            <person name="Bu L."/>
            <person name="Lu L."/>
            <person name="Laidemitt M.R."/>
            <person name="Zhang S.M."/>
            <person name="Mutuku M."/>
            <person name="Mkoji G."/>
            <person name="Steinauer M."/>
            <person name="Loker E.S."/>
        </authorList>
    </citation>
    <scope>NUCLEOTIDE SEQUENCE</scope>
    <source>
        <strain evidence="1">KasaAsao</strain>
    </source>
</reference>
<sequence>MFRARHGFTPPYAIRTENPCPRYGVRDINWVVVDAGTGEVLSSTFQACSRASAGSVSAIDHESLEGSRYGKFTFYAIGDEGLVTVEWIPR</sequence>
<evidence type="ECO:0000313" key="2">
    <source>
        <dbReference type="Proteomes" id="UP001233172"/>
    </source>
</evidence>
<dbReference type="Proteomes" id="UP001233172">
    <property type="component" value="Unassembled WGS sequence"/>
</dbReference>
<organism evidence="1 2">
    <name type="scientific">Biomphalaria pfeifferi</name>
    <name type="common">Bloodfluke planorb</name>
    <name type="synonym">Freshwater snail</name>
    <dbReference type="NCBI Taxonomy" id="112525"/>
    <lineage>
        <taxon>Eukaryota</taxon>
        <taxon>Metazoa</taxon>
        <taxon>Spiralia</taxon>
        <taxon>Lophotrochozoa</taxon>
        <taxon>Mollusca</taxon>
        <taxon>Gastropoda</taxon>
        <taxon>Heterobranchia</taxon>
        <taxon>Euthyneura</taxon>
        <taxon>Panpulmonata</taxon>
        <taxon>Hygrophila</taxon>
        <taxon>Lymnaeoidea</taxon>
        <taxon>Planorbidae</taxon>
        <taxon>Biomphalaria</taxon>
    </lineage>
</organism>
<comment type="caution">
    <text evidence="1">The sequence shown here is derived from an EMBL/GenBank/DDBJ whole genome shotgun (WGS) entry which is preliminary data.</text>
</comment>
<keyword evidence="2" id="KW-1185">Reference proteome</keyword>
<dbReference type="AlphaFoldDB" id="A0AAD8AMR4"/>
<accession>A0AAD8AMR4</accession>
<reference evidence="1" key="2">
    <citation type="submission" date="2023-04" db="EMBL/GenBank/DDBJ databases">
        <authorList>
            <person name="Bu L."/>
            <person name="Lu L."/>
            <person name="Laidemitt M.R."/>
            <person name="Zhang S.M."/>
            <person name="Mutuku M."/>
            <person name="Mkoji G."/>
            <person name="Steinauer M."/>
            <person name="Loker E.S."/>
        </authorList>
    </citation>
    <scope>NUCLEOTIDE SEQUENCE</scope>
    <source>
        <strain evidence="1">KasaAsao</strain>
        <tissue evidence="1">Whole Snail</tissue>
    </source>
</reference>